<dbReference type="GO" id="GO:0000398">
    <property type="term" value="P:mRNA splicing, via spliceosome"/>
    <property type="evidence" value="ECO:0007669"/>
    <property type="project" value="UniProtKB-UniRule"/>
</dbReference>
<comment type="subunit">
    <text evidence="7">Associated with the spliceosome.</text>
</comment>
<dbReference type="Proteomes" id="UP001180020">
    <property type="component" value="Unassembled WGS sequence"/>
</dbReference>
<evidence type="ECO:0000259" key="9">
    <source>
        <dbReference type="Pfam" id="PF11708"/>
    </source>
</evidence>
<dbReference type="PANTHER" id="PTHR12942">
    <property type="entry name" value="STEP II SPLICING FACTOR SLU7"/>
    <property type="match status" value="1"/>
</dbReference>
<keyword evidence="3 7" id="KW-0507">mRNA processing</keyword>
<evidence type="ECO:0000256" key="1">
    <source>
        <dbReference type="ARBA" id="ARBA00004123"/>
    </source>
</evidence>
<dbReference type="Pfam" id="PF11708">
    <property type="entry name" value="Slu7"/>
    <property type="match status" value="1"/>
</dbReference>
<dbReference type="GO" id="GO:0005681">
    <property type="term" value="C:spliceosomal complex"/>
    <property type="evidence" value="ECO:0007669"/>
    <property type="project" value="UniProtKB-UniRule"/>
</dbReference>
<organism evidence="10 11">
    <name type="scientific">Acorus calamus</name>
    <name type="common">Sweet flag</name>
    <dbReference type="NCBI Taxonomy" id="4465"/>
    <lineage>
        <taxon>Eukaryota</taxon>
        <taxon>Viridiplantae</taxon>
        <taxon>Streptophyta</taxon>
        <taxon>Embryophyta</taxon>
        <taxon>Tracheophyta</taxon>
        <taxon>Spermatophyta</taxon>
        <taxon>Magnoliopsida</taxon>
        <taxon>Liliopsida</taxon>
        <taxon>Acoraceae</taxon>
        <taxon>Acorus</taxon>
    </lineage>
</organism>
<evidence type="ECO:0000313" key="11">
    <source>
        <dbReference type="Proteomes" id="UP001180020"/>
    </source>
</evidence>
<evidence type="ECO:0000313" key="10">
    <source>
        <dbReference type="EMBL" id="KAK1284038.1"/>
    </source>
</evidence>
<keyword evidence="4 7" id="KW-0747">Spliceosome</keyword>
<evidence type="ECO:0000256" key="8">
    <source>
        <dbReference type="SAM" id="MobiDB-lite"/>
    </source>
</evidence>
<dbReference type="PANTHER" id="PTHR12942:SF2">
    <property type="entry name" value="PRE-MRNA-SPLICING FACTOR SLU7"/>
    <property type="match status" value="1"/>
</dbReference>
<dbReference type="InterPro" id="IPR039974">
    <property type="entry name" value="Splicing_factor_SLU7"/>
</dbReference>
<evidence type="ECO:0000256" key="3">
    <source>
        <dbReference type="ARBA" id="ARBA00022664"/>
    </source>
</evidence>
<reference evidence="10" key="2">
    <citation type="submission" date="2023-06" db="EMBL/GenBank/DDBJ databases">
        <authorList>
            <person name="Ma L."/>
            <person name="Liu K.-W."/>
            <person name="Li Z."/>
            <person name="Hsiao Y.-Y."/>
            <person name="Qi Y."/>
            <person name="Fu T."/>
            <person name="Tang G."/>
            <person name="Zhang D."/>
            <person name="Sun W.-H."/>
            <person name="Liu D.-K."/>
            <person name="Li Y."/>
            <person name="Chen G.-Z."/>
            <person name="Liu X.-D."/>
            <person name="Liao X.-Y."/>
            <person name="Jiang Y.-T."/>
            <person name="Yu X."/>
            <person name="Hao Y."/>
            <person name="Huang J."/>
            <person name="Zhao X.-W."/>
            <person name="Ke S."/>
            <person name="Chen Y.-Y."/>
            <person name="Wu W.-L."/>
            <person name="Hsu J.-L."/>
            <person name="Lin Y.-F."/>
            <person name="Huang M.-D."/>
            <person name="Li C.-Y."/>
            <person name="Huang L."/>
            <person name="Wang Z.-W."/>
            <person name="Zhao X."/>
            <person name="Zhong W.-Y."/>
            <person name="Peng D.-H."/>
            <person name="Ahmad S."/>
            <person name="Lan S."/>
            <person name="Zhang J.-S."/>
            <person name="Tsai W.-C."/>
            <person name="Van De Peer Y."/>
            <person name="Liu Z.-J."/>
        </authorList>
    </citation>
    <scope>NUCLEOTIDE SEQUENCE</scope>
    <source>
        <strain evidence="10">CP</strain>
        <tissue evidence="10">Leaves</tissue>
    </source>
</reference>
<accession>A0AAV9C4N7</accession>
<comment type="caution">
    <text evidence="10">The sequence shown here is derived from an EMBL/GenBank/DDBJ whole genome shotgun (WGS) entry which is preliminary data.</text>
</comment>
<keyword evidence="6 7" id="KW-0539">Nucleus</keyword>
<comment type="similarity">
    <text evidence="2 7">Belongs to the SLU7 family.</text>
</comment>
<proteinExistence type="inferred from homology"/>
<name>A0AAV9C4N7_ACOCL</name>
<evidence type="ECO:0000256" key="5">
    <source>
        <dbReference type="ARBA" id="ARBA00023187"/>
    </source>
</evidence>
<comment type="subcellular location">
    <subcellularLocation>
        <location evidence="1 7">Nucleus</location>
    </subcellularLocation>
</comment>
<evidence type="ECO:0000256" key="7">
    <source>
        <dbReference type="RuleBase" id="RU367071"/>
    </source>
</evidence>
<evidence type="ECO:0000256" key="6">
    <source>
        <dbReference type="ARBA" id="ARBA00023242"/>
    </source>
</evidence>
<dbReference type="AlphaFoldDB" id="A0AAV9C4N7"/>
<feature type="compositionally biased region" description="Basic and acidic residues" evidence="8">
    <location>
        <begin position="9"/>
        <end position="25"/>
    </location>
</feature>
<feature type="domain" description="Pre-mRNA-splicing factor SLU7" evidence="9">
    <location>
        <begin position="95"/>
        <end position="311"/>
    </location>
</feature>
<keyword evidence="5 7" id="KW-0508">mRNA splicing</keyword>
<comment type="function">
    <text evidence="7">Involved in pre-mRNA splicing.</text>
</comment>
<sequence>MATASMAFKSREDHRKQLELEEARKAGLAPAELDEDGKEINPHIPQYMSSAPCCGAMTHDAKSCMERPRKLGAKYTNMHIAPDEKVETFELDYDEGEVSEEEDDEDDLKVDEAKVDESKQMDFAKVEKRVRTTGGGSTGTVRNLRIREDTAKYLLNLDINSAHYDPKTRSMREDPLPDSDPNEKFYVGDNQYRASGQALEFKQLNIHAWEAFEKGQDVHMQAAPSQAELLYKNFKINKEKLKTEVKDTIMQKYGNAASEEQLPRELLLGQSEREIEYDRAGRIIKGQEIALPKSKYEEDVYINNHTSVWGSWWKDHQWGYRCCRQTIRNSYCTGSAGIEAAEEATELMKANLARKEAMEDQPKLTQEKQLATWGTEIPEDLVLDEKLLAESLKKEDERKREERDERKRKYNVKWNDEVTAEDMEAYRMKKVHHDDPMKDFLH</sequence>
<gene>
    <name evidence="10" type="ORF">QJS10_CPB21g00037</name>
</gene>
<protein>
    <recommendedName>
        <fullName evidence="7">Pre-mRNA-splicing factor SLU7</fullName>
    </recommendedName>
</protein>
<keyword evidence="11" id="KW-1185">Reference proteome</keyword>
<reference evidence="10" key="1">
    <citation type="journal article" date="2023" name="Nat. Commun.">
        <title>Diploid and tetraploid genomes of Acorus and the evolution of monocots.</title>
        <authorList>
            <person name="Ma L."/>
            <person name="Liu K.W."/>
            <person name="Li Z."/>
            <person name="Hsiao Y.Y."/>
            <person name="Qi Y."/>
            <person name="Fu T."/>
            <person name="Tang G.D."/>
            <person name="Zhang D."/>
            <person name="Sun W.H."/>
            <person name="Liu D.K."/>
            <person name="Li Y."/>
            <person name="Chen G.Z."/>
            <person name="Liu X.D."/>
            <person name="Liao X.Y."/>
            <person name="Jiang Y.T."/>
            <person name="Yu X."/>
            <person name="Hao Y."/>
            <person name="Huang J."/>
            <person name="Zhao X.W."/>
            <person name="Ke S."/>
            <person name="Chen Y.Y."/>
            <person name="Wu W.L."/>
            <person name="Hsu J.L."/>
            <person name="Lin Y.F."/>
            <person name="Huang M.D."/>
            <person name="Li C.Y."/>
            <person name="Huang L."/>
            <person name="Wang Z.W."/>
            <person name="Zhao X."/>
            <person name="Zhong W.Y."/>
            <person name="Peng D.H."/>
            <person name="Ahmad S."/>
            <person name="Lan S."/>
            <person name="Zhang J.S."/>
            <person name="Tsai W.C."/>
            <person name="Van de Peer Y."/>
            <person name="Liu Z.J."/>
        </authorList>
    </citation>
    <scope>NUCLEOTIDE SEQUENCE</scope>
    <source>
        <strain evidence="10">CP</strain>
    </source>
</reference>
<evidence type="ECO:0000256" key="4">
    <source>
        <dbReference type="ARBA" id="ARBA00022728"/>
    </source>
</evidence>
<feature type="region of interest" description="Disordered" evidence="8">
    <location>
        <begin position="1"/>
        <end position="41"/>
    </location>
</feature>
<dbReference type="EMBL" id="JAUJYO010000021">
    <property type="protein sequence ID" value="KAK1284038.1"/>
    <property type="molecule type" value="Genomic_DNA"/>
</dbReference>
<dbReference type="InterPro" id="IPR021715">
    <property type="entry name" value="Slu7_dom"/>
</dbReference>
<dbReference type="GO" id="GO:0030628">
    <property type="term" value="F:pre-mRNA 3'-splice site binding"/>
    <property type="evidence" value="ECO:0007669"/>
    <property type="project" value="UniProtKB-UniRule"/>
</dbReference>
<evidence type="ECO:0000256" key="2">
    <source>
        <dbReference type="ARBA" id="ARBA00007203"/>
    </source>
</evidence>